<evidence type="ECO:0000256" key="2">
    <source>
        <dbReference type="ARBA" id="ARBA00012438"/>
    </source>
</evidence>
<keyword evidence="5" id="KW-0418">Kinase</keyword>
<dbReference type="InterPro" id="IPR003594">
    <property type="entry name" value="HATPase_dom"/>
</dbReference>
<evidence type="ECO:0000313" key="6">
    <source>
        <dbReference type="Proteomes" id="UP001165427"/>
    </source>
</evidence>
<dbReference type="SUPFAM" id="SSF55781">
    <property type="entry name" value="GAF domain-like"/>
    <property type="match status" value="1"/>
</dbReference>
<keyword evidence="3" id="KW-0472">Membrane</keyword>
<keyword evidence="3" id="KW-0812">Transmembrane</keyword>
<keyword evidence="6" id="KW-1185">Reference proteome</keyword>
<dbReference type="InterPro" id="IPR036890">
    <property type="entry name" value="HATPase_C_sf"/>
</dbReference>
<evidence type="ECO:0000256" key="1">
    <source>
        <dbReference type="ARBA" id="ARBA00000085"/>
    </source>
</evidence>
<dbReference type="GO" id="GO:0004673">
    <property type="term" value="F:protein histidine kinase activity"/>
    <property type="evidence" value="ECO:0007669"/>
    <property type="project" value="UniProtKB-EC"/>
</dbReference>
<feature type="transmembrane region" description="Helical" evidence="3">
    <location>
        <begin position="94"/>
        <end position="115"/>
    </location>
</feature>
<dbReference type="PRINTS" id="PR00344">
    <property type="entry name" value="BCTRLSENSOR"/>
</dbReference>
<dbReference type="AlphaFoldDB" id="A0AA41R7K2"/>
<dbReference type="SMART" id="SM00387">
    <property type="entry name" value="HATPase_c"/>
    <property type="match status" value="1"/>
</dbReference>
<dbReference type="PROSITE" id="PS50109">
    <property type="entry name" value="HIS_KIN"/>
    <property type="match status" value="1"/>
</dbReference>
<dbReference type="CDD" id="cd00075">
    <property type="entry name" value="HATPase"/>
    <property type="match status" value="1"/>
</dbReference>
<feature type="transmembrane region" description="Helical" evidence="3">
    <location>
        <begin position="135"/>
        <end position="155"/>
    </location>
</feature>
<dbReference type="PANTHER" id="PTHR43065">
    <property type="entry name" value="SENSOR HISTIDINE KINASE"/>
    <property type="match status" value="1"/>
</dbReference>
<feature type="transmembrane region" description="Helical" evidence="3">
    <location>
        <begin position="200"/>
        <end position="220"/>
    </location>
</feature>
<dbReference type="InterPro" id="IPR005467">
    <property type="entry name" value="His_kinase_dom"/>
</dbReference>
<proteinExistence type="predicted"/>
<dbReference type="InterPro" id="IPR004358">
    <property type="entry name" value="Sig_transdc_His_kin-like_C"/>
</dbReference>
<dbReference type="SUPFAM" id="SSF55874">
    <property type="entry name" value="ATPase domain of HSP90 chaperone/DNA topoisomerase II/histidine kinase"/>
    <property type="match status" value="1"/>
</dbReference>
<dbReference type="NCBIfam" id="TIGR02916">
    <property type="entry name" value="PEP_his_kin"/>
    <property type="match status" value="1"/>
</dbReference>
<dbReference type="InterPro" id="IPR029016">
    <property type="entry name" value="GAF-like_dom_sf"/>
</dbReference>
<evidence type="ECO:0000313" key="5">
    <source>
        <dbReference type="EMBL" id="MCJ8502987.1"/>
    </source>
</evidence>
<feature type="transmembrane region" description="Helical" evidence="3">
    <location>
        <begin position="6"/>
        <end position="23"/>
    </location>
</feature>
<dbReference type="Gene3D" id="3.30.565.10">
    <property type="entry name" value="Histidine kinase-like ATPase, C-terminal domain"/>
    <property type="match status" value="1"/>
</dbReference>
<sequence length="703" mass="78945">MLIAFLYAIHFLLLLSCVIAPGLKRNEQRVSLSLIQVLIGMPLLAGQYIYCVNRLATPAVYPLLFLAETAFAILWLTMAYRLSRHSENDANEPLRVTGFQMLAGLTFITITIYFWNSPPAVKAIQDNLIAPPYGVIYFHSLALLPAALGAAWRLEIFWRRLAPTLRWTYKFLVIGSFLTCAILIWAASYRLTYQRIAAEHLTLSAILTLTAWLLIAYAVVRHRLLNRKIFISRKIIYSFVAPTIFAAYLILLGIIGLIMRTFGIPLPNVLQWLALALGLLAIGLFLFSQNLRRRAHFFISTHFYINKYEYRDEWLALSARLQHAATEPQVVMALYEVLKNSLYANHITIWIGDMERGFSAITPSSTNHQTSEASFIVPGDPLVGYLTAHPYLYTQDKSADPDGKNRRAELTGFLRHADLVLLAPLHVGDQLVGIIGLGPEFTGGRYGHDDFDLLAALGIQTASALMAVRMAEKLAETRERQAWHNLSAFILHDIKNAASMLSLVRANAPGNIHNPDFQKDMLEAIDDALTRMNKVQQRLDLLKEEIEPQPTPLNLSDFLQKFTRRIAKRLTDMTIHLQCPPNTWLNTDPQLLNRILENLLLNAHEANTDTPAQVDIAVETDPTQPRITITITDNGPGIPPHLLPDTLFAPLKTTKPHGSGIGLWQVKQLITNLNGSIQATNTPENHARFTIHHPTHPQPPTQP</sequence>
<feature type="transmembrane region" description="Helical" evidence="3">
    <location>
        <begin position="30"/>
        <end position="50"/>
    </location>
</feature>
<dbReference type="InterPro" id="IPR014265">
    <property type="entry name" value="XrtA/PrsK"/>
</dbReference>
<protein>
    <recommendedName>
        <fullName evidence="2">histidine kinase</fullName>
        <ecNumber evidence="2">2.7.13.3</ecNumber>
    </recommendedName>
</protein>
<dbReference type="Pfam" id="PF02518">
    <property type="entry name" value="HATPase_c"/>
    <property type="match status" value="1"/>
</dbReference>
<dbReference type="EMBL" id="JALJRB010000039">
    <property type="protein sequence ID" value="MCJ8502987.1"/>
    <property type="molecule type" value="Genomic_DNA"/>
</dbReference>
<reference evidence="5" key="1">
    <citation type="submission" date="2022-04" db="EMBL/GenBank/DDBJ databases">
        <title>Desulfatitalea alkaliphila sp. nov., a novel anaerobic sulfate-reducing bacterium isolated from terrestrial mud volcano, Taman Peninsula, Russia.</title>
        <authorList>
            <person name="Khomyakova M.A."/>
            <person name="Merkel A.Y."/>
            <person name="Slobodkin A.I."/>
        </authorList>
    </citation>
    <scope>NUCLEOTIDE SEQUENCE</scope>
    <source>
        <strain evidence="5">M08but</strain>
    </source>
</reference>
<keyword evidence="5" id="KW-0808">Transferase</keyword>
<evidence type="ECO:0000259" key="4">
    <source>
        <dbReference type="PROSITE" id="PS50109"/>
    </source>
</evidence>
<comment type="catalytic activity">
    <reaction evidence="1">
        <text>ATP + protein L-histidine = ADP + protein N-phospho-L-histidine.</text>
        <dbReference type="EC" id="2.7.13.3"/>
    </reaction>
</comment>
<name>A0AA41R7K2_9BACT</name>
<evidence type="ECO:0000256" key="3">
    <source>
        <dbReference type="SAM" id="Phobius"/>
    </source>
</evidence>
<feature type="domain" description="Histidine kinase" evidence="4">
    <location>
        <begin position="489"/>
        <end position="697"/>
    </location>
</feature>
<gene>
    <name evidence="5" type="primary">prsK</name>
    <name evidence="5" type="ORF">MRX98_20595</name>
</gene>
<dbReference type="RefSeq" id="WP_246914632.1">
    <property type="nucleotide sequence ID" value="NZ_JALJRB010000039.1"/>
</dbReference>
<organism evidence="5 6">
    <name type="scientific">Desulfatitalea alkaliphila</name>
    <dbReference type="NCBI Taxonomy" id="2929485"/>
    <lineage>
        <taxon>Bacteria</taxon>
        <taxon>Pseudomonadati</taxon>
        <taxon>Thermodesulfobacteriota</taxon>
        <taxon>Desulfobacteria</taxon>
        <taxon>Desulfobacterales</taxon>
        <taxon>Desulfosarcinaceae</taxon>
        <taxon>Desulfatitalea</taxon>
    </lineage>
</organism>
<dbReference type="Proteomes" id="UP001165427">
    <property type="component" value="Unassembled WGS sequence"/>
</dbReference>
<feature type="transmembrane region" description="Helical" evidence="3">
    <location>
        <begin position="269"/>
        <end position="287"/>
    </location>
</feature>
<keyword evidence="3" id="KW-1133">Transmembrane helix</keyword>
<dbReference type="EC" id="2.7.13.3" evidence="2"/>
<feature type="transmembrane region" description="Helical" evidence="3">
    <location>
        <begin position="167"/>
        <end position="188"/>
    </location>
</feature>
<feature type="transmembrane region" description="Helical" evidence="3">
    <location>
        <begin position="240"/>
        <end position="263"/>
    </location>
</feature>
<comment type="caution">
    <text evidence="5">The sequence shown here is derived from an EMBL/GenBank/DDBJ whole genome shotgun (WGS) entry which is preliminary data.</text>
</comment>
<accession>A0AA41R7K2</accession>
<feature type="transmembrane region" description="Helical" evidence="3">
    <location>
        <begin position="62"/>
        <end position="82"/>
    </location>
</feature>
<dbReference type="Gene3D" id="3.30.450.40">
    <property type="match status" value="1"/>
</dbReference>